<feature type="transmembrane region" description="Helical" evidence="1">
    <location>
        <begin position="32"/>
        <end position="53"/>
    </location>
</feature>
<dbReference type="Proteomes" id="UP000886857">
    <property type="component" value="Unassembled WGS sequence"/>
</dbReference>
<evidence type="ECO:0008006" key="4">
    <source>
        <dbReference type="Google" id="ProtNLM"/>
    </source>
</evidence>
<comment type="caution">
    <text evidence="2">The sequence shown here is derived from an EMBL/GenBank/DDBJ whole genome shotgun (WGS) entry which is preliminary data.</text>
</comment>
<reference evidence="2" key="1">
    <citation type="submission" date="2020-10" db="EMBL/GenBank/DDBJ databases">
        <authorList>
            <person name="Gilroy R."/>
        </authorList>
    </citation>
    <scope>NUCLEOTIDE SEQUENCE</scope>
    <source>
        <strain evidence="2">10406</strain>
    </source>
</reference>
<keyword evidence="1" id="KW-1133">Transmembrane helix</keyword>
<dbReference type="EMBL" id="DVOE01000008">
    <property type="protein sequence ID" value="HIU98330.1"/>
    <property type="molecule type" value="Genomic_DNA"/>
</dbReference>
<evidence type="ECO:0000313" key="2">
    <source>
        <dbReference type="EMBL" id="HIU98330.1"/>
    </source>
</evidence>
<dbReference type="AlphaFoldDB" id="A0A9D1SW70"/>
<keyword evidence="1" id="KW-0812">Transmembrane</keyword>
<accession>A0A9D1SW70</accession>
<evidence type="ECO:0000256" key="1">
    <source>
        <dbReference type="SAM" id="Phobius"/>
    </source>
</evidence>
<keyword evidence="1" id="KW-0472">Membrane</keyword>
<sequence length="138" mass="14579">MEISDERKRSLVPRVADSPFIKKLRGVKNIKLIAAAFILAAALLIYSTVAGAVSERRGDAETAAVMNDEEQRLAAVLSGIDGAGSVETMISRGTEGEITGVLVIAEGAEDITVMLRLMSAAATALGVDRKLVDVYSMK</sequence>
<evidence type="ECO:0000313" key="3">
    <source>
        <dbReference type="Proteomes" id="UP000886857"/>
    </source>
</evidence>
<reference evidence="2" key="2">
    <citation type="journal article" date="2021" name="PeerJ">
        <title>Extensive microbial diversity within the chicken gut microbiome revealed by metagenomics and culture.</title>
        <authorList>
            <person name="Gilroy R."/>
            <person name="Ravi A."/>
            <person name="Getino M."/>
            <person name="Pursley I."/>
            <person name="Horton D.L."/>
            <person name="Alikhan N.F."/>
            <person name="Baker D."/>
            <person name="Gharbi K."/>
            <person name="Hall N."/>
            <person name="Watson M."/>
            <person name="Adriaenssens E.M."/>
            <person name="Foster-Nyarko E."/>
            <person name="Jarju S."/>
            <person name="Secka A."/>
            <person name="Antonio M."/>
            <person name="Oren A."/>
            <person name="Chaudhuri R.R."/>
            <person name="La Ragione R."/>
            <person name="Hildebrand F."/>
            <person name="Pallen M.J."/>
        </authorList>
    </citation>
    <scope>NUCLEOTIDE SEQUENCE</scope>
    <source>
        <strain evidence="2">10406</strain>
    </source>
</reference>
<organism evidence="2 3">
    <name type="scientific">Candidatus Limadaptatus stercoripullorum</name>
    <dbReference type="NCBI Taxonomy" id="2840846"/>
    <lineage>
        <taxon>Bacteria</taxon>
        <taxon>Bacillati</taxon>
        <taxon>Bacillota</taxon>
        <taxon>Clostridia</taxon>
        <taxon>Eubacteriales</taxon>
        <taxon>Candidatus Limadaptatus</taxon>
    </lineage>
</organism>
<proteinExistence type="predicted"/>
<gene>
    <name evidence="2" type="ORF">IAC73_00600</name>
</gene>
<name>A0A9D1SW70_9FIRM</name>
<protein>
    <recommendedName>
        <fullName evidence="4">Stage III sporulation protein AG</fullName>
    </recommendedName>
</protein>